<keyword evidence="4" id="KW-1185">Reference proteome</keyword>
<evidence type="ECO:0000313" key="3">
    <source>
        <dbReference type="EMBL" id="GGI50472.1"/>
    </source>
</evidence>
<dbReference type="InterPro" id="IPR005627">
    <property type="entry name" value="CutC-like"/>
</dbReference>
<reference evidence="3" key="1">
    <citation type="journal article" date="2014" name="Int. J. Syst. Evol. Microbiol.">
        <title>Complete genome sequence of Corynebacterium casei LMG S-19264T (=DSM 44701T), isolated from a smear-ripened cheese.</title>
        <authorList>
            <consortium name="US DOE Joint Genome Institute (JGI-PGF)"/>
            <person name="Walter F."/>
            <person name="Albersmeier A."/>
            <person name="Kalinowski J."/>
            <person name="Ruckert C."/>
        </authorList>
    </citation>
    <scope>NUCLEOTIDE SEQUENCE</scope>
    <source>
        <strain evidence="3">CCM 8711</strain>
    </source>
</reference>
<comment type="caution">
    <text evidence="2">Once thought to be involved in copper homeostasis, experiments in E.coli have shown this is not the case.</text>
</comment>
<sequence>MNILLEVCANSAQSAIAAQNGGAHRVELCDNLHEGGTTPSYGQISATLKYLTIPVHVLLRPRPGDFLYTDLEFEVIKSDLEMCGKLGCAAIVTGVLNADGTIDKTRCAELVQLAKQNGLKTTFHRAFDLCADMFQALDEIIELGFDCILTSGGKTTAIEGASKIAQLIQRAAGRISIMPGGGISEYNAADIVHFTGATEIHSSARVRRKSNMQFHNDHIIVGGSFSDEYDRDESDEERVKSIILKANEQQTD</sequence>
<gene>
    <name evidence="2 3" type="primary">cutC</name>
    <name evidence="3" type="ORF">GCM10011425_16840</name>
</gene>
<evidence type="ECO:0000256" key="1">
    <source>
        <dbReference type="ARBA" id="ARBA00007768"/>
    </source>
</evidence>
<organism evidence="3 4">
    <name type="scientific">Mucilaginibacter galii</name>
    <dbReference type="NCBI Taxonomy" id="2005073"/>
    <lineage>
        <taxon>Bacteria</taxon>
        <taxon>Pseudomonadati</taxon>
        <taxon>Bacteroidota</taxon>
        <taxon>Sphingobacteriia</taxon>
        <taxon>Sphingobacteriales</taxon>
        <taxon>Sphingobacteriaceae</taxon>
        <taxon>Mucilaginibacter</taxon>
    </lineage>
</organism>
<name>A0A917J981_9SPHI</name>
<dbReference type="EMBL" id="BMDO01000004">
    <property type="protein sequence ID" value="GGI50472.1"/>
    <property type="molecule type" value="Genomic_DNA"/>
</dbReference>
<comment type="similarity">
    <text evidence="1 2">Belongs to the CutC family.</text>
</comment>
<keyword evidence="2" id="KW-0963">Cytoplasm</keyword>
<dbReference type="Pfam" id="PF03932">
    <property type="entry name" value="CutC"/>
    <property type="match status" value="1"/>
</dbReference>
<dbReference type="RefSeq" id="WP_188415655.1">
    <property type="nucleotide sequence ID" value="NZ_BMDO01000004.1"/>
</dbReference>
<dbReference type="AlphaFoldDB" id="A0A917J981"/>
<dbReference type="Gene3D" id="3.20.20.380">
    <property type="entry name" value="Copper homeostasis (CutC) domain"/>
    <property type="match status" value="1"/>
</dbReference>
<accession>A0A917J981</accession>
<evidence type="ECO:0000256" key="2">
    <source>
        <dbReference type="HAMAP-Rule" id="MF_00795"/>
    </source>
</evidence>
<proteinExistence type="inferred from homology"/>
<dbReference type="InterPro" id="IPR036822">
    <property type="entry name" value="CutC-like_dom_sf"/>
</dbReference>
<dbReference type="Proteomes" id="UP000662074">
    <property type="component" value="Unassembled WGS sequence"/>
</dbReference>
<dbReference type="GO" id="GO:0005737">
    <property type="term" value="C:cytoplasm"/>
    <property type="evidence" value="ECO:0007669"/>
    <property type="project" value="UniProtKB-SubCell"/>
</dbReference>
<dbReference type="PANTHER" id="PTHR12598">
    <property type="entry name" value="COPPER HOMEOSTASIS PROTEIN CUTC"/>
    <property type="match status" value="1"/>
</dbReference>
<dbReference type="GO" id="GO:0005507">
    <property type="term" value="F:copper ion binding"/>
    <property type="evidence" value="ECO:0007669"/>
    <property type="project" value="TreeGrafter"/>
</dbReference>
<dbReference type="HAMAP" id="MF_00795">
    <property type="entry name" value="CutC"/>
    <property type="match status" value="1"/>
</dbReference>
<protein>
    <recommendedName>
        <fullName evidence="2">PF03932 family protein CutC</fullName>
    </recommendedName>
</protein>
<evidence type="ECO:0000313" key="4">
    <source>
        <dbReference type="Proteomes" id="UP000662074"/>
    </source>
</evidence>
<reference evidence="3" key="2">
    <citation type="submission" date="2020-09" db="EMBL/GenBank/DDBJ databases">
        <authorList>
            <person name="Sun Q."/>
            <person name="Sedlacek I."/>
        </authorList>
    </citation>
    <scope>NUCLEOTIDE SEQUENCE</scope>
    <source>
        <strain evidence="3">CCM 8711</strain>
    </source>
</reference>
<dbReference type="FunFam" id="3.20.20.380:FF:000001">
    <property type="entry name" value="Copper homeostasis protein CutC"/>
    <property type="match status" value="1"/>
</dbReference>
<comment type="subcellular location">
    <subcellularLocation>
        <location evidence="2">Cytoplasm</location>
    </subcellularLocation>
</comment>
<dbReference type="SUPFAM" id="SSF110395">
    <property type="entry name" value="CutC-like"/>
    <property type="match status" value="1"/>
</dbReference>
<comment type="caution">
    <text evidence="3">The sequence shown here is derived from an EMBL/GenBank/DDBJ whole genome shotgun (WGS) entry which is preliminary data.</text>
</comment>
<dbReference type="PANTHER" id="PTHR12598:SF0">
    <property type="entry name" value="COPPER HOMEOSTASIS PROTEIN CUTC HOMOLOG"/>
    <property type="match status" value="1"/>
</dbReference>